<sequence length="82" mass="8616">MEEIFVPALGMAMDNAVLLEWLKQPGDAVNAGDVVAIIETDKTTLDLPAESSGVLGKHRYVVNDEVPAGNTIAVVLAPGEVE</sequence>
<feature type="domain" description="Lipoyl-binding" evidence="2">
    <location>
        <begin position="1"/>
        <end position="76"/>
    </location>
</feature>
<dbReference type="InterPro" id="IPR011053">
    <property type="entry name" value="Single_hybrid_motif"/>
</dbReference>
<dbReference type="Pfam" id="PF00364">
    <property type="entry name" value="Biotin_lipoyl"/>
    <property type="match status" value="1"/>
</dbReference>
<evidence type="ECO:0000259" key="2">
    <source>
        <dbReference type="PROSITE" id="PS50968"/>
    </source>
</evidence>
<name>A0A6J6UM69_9ZZZZ</name>
<evidence type="ECO:0000256" key="1">
    <source>
        <dbReference type="ARBA" id="ARBA00022823"/>
    </source>
</evidence>
<proteinExistence type="predicted"/>
<dbReference type="InterPro" id="IPR003016">
    <property type="entry name" value="2-oxoA_DH_lipoyl-BS"/>
</dbReference>
<dbReference type="AlphaFoldDB" id="A0A6J6UM69"/>
<protein>
    <submittedName>
        <fullName evidence="3">Unannotated protein</fullName>
    </submittedName>
</protein>
<gene>
    <name evidence="3" type="ORF">UFOPK2850_01095</name>
</gene>
<evidence type="ECO:0000313" key="3">
    <source>
        <dbReference type="EMBL" id="CAB4760606.1"/>
    </source>
</evidence>
<keyword evidence="1" id="KW-0450">Lipoyl</keyword>
<dbReference type="PROSITE" id="PS50968">
    <property type="entry name" value="BIOTINYL_LIPOYL"/>
    <property type="match status" value="1"/>
</dbReference>
<dbReference type="PROSITE" id="PS00189">
    <property type="entry name" value="LIPOYL"/>
    <property type="match status" value="1"/>
</dbReference>
<dbReference type="SUPFAM" id="SSF51230">
    <property type="entry name" value="Single hybrid motif"/>
    <property type="match status" value="1"/>
</dbReference>
<dbReference type="CDD" id="cd06849">
    <property type="entry name" value="lipoyl_domain"/>
    <property type="match status" value="1"/>
</dbReference>
<dbReference type="InterPro" id="IPR000089">
    <property type="entry name" value="Biotin_lipoyl"/>
</dbReference>
<reference evidence="3" key="1">
    <citation type="submission" date="2020-05" db="EMBL/GenBank/DDBJ databases">
        <authorList>
            <person name="Chiriac C."/>
            <person name="Salcher M."/>
            <person name="Ghai R."/>
            <person name="Kavagutti S V."/>
        </authorList>
    </citation>
    <scope>NUCLEOTIDE SEQUENCE</scope>
</reference>
<organism evidence="3">
    <name type="scientific">freshwater metagenome</name>
    <dbReference type="NCBI Taxonomy" id="449393"/>
    <lineage>
        <taxon>unclassified sequences</taxon>
        <taxon>metagenomes</taxon>
        <taxon>ecological metagenomes</taxon>
    </lineage>
</organism>
<dbReference type="Gene3D" id="2.40.50.100">
    <property type="match status" value="1"/>
</dbReference>
<dbReference type="EMBL" id="CAEZZH010000014">
    <property type="protein sequence ID" value="CAB4760606.1"/>
    <property type="molecule type" value="Genomic_DNA"/>
</dbReference>
<accession>A0A6J6UM69</accession>